<gene>
    <name evidence="1" type="ORF">M472_21435</name>
</gene>
<dbReference type="Proteomes" id="UP000016584">
    <property type="component" value="Unassembled WGS sequence"/>
</dbReference>
<sequence length="146" mass="16910">MKVHTSDSTSELSLDLMFIATDTVDLKVFLDDDPLFATYLGNETGIESSYTENQDNLILLLEFIFNTKVTLTELTESANRKVYDLTFYKDRCISIEDLERNYLIWIEESGHDNNMDEYGNLVSIIGYIRRNQGKKHLLLTVEKRTP</sequence>
<dbReference type="STRING" id="1346330.M472_21435"/>
<proteinExistence type="predicted"/>
<organism evidence="1 2">
    <name type="scientific">Sphingobacterium paucimobilis HER1398</name>
    <dbReference type="NCBI Taxonomy" id="1346330"/>
    <lineage>
        <taxon>Bacteria</taxon>
        <taxon>Pseudomonadati</taxon>
        <taxon>Bacteroidota</taxon>
        <taxon>Sphingobacteriia</taxon>
        <taxon>Sphingobacteriales</taxon>
        <taxon>Sphingobacteriaceae</taxon>
        <taxon>Sphingobacterium</taxon>
    </lineage>
</organism>
<reference evidence="1 2" key="1">
    <citation type="journal article" date="2013" name="Genome Announc.">
        <title>The Draft Genome Sequence of Sphingomonas paucimobilis Strain HER1398 (Proteobacteria), Host to the Giant PAU Phage, Indicates That It Is a Member of the Genus Sphingobacterium (Bacteroidetes).</title>
        <authorList>
            <person name="White R.A.III."/>
            <person name="Suttle C.A."/>
        </authorList>
    </citation>
    <scope>NUCLEOTIDE SEQUENCE [LARGE SCALE GENOMIC DNA]</scope>
    <source>
        <strain evidence="1 2">HER1398</strain>
    </source>
</reference>
<keyword evidence="2" id="KW-1185">Reference proteome</keyword>
<dbReference type="AlphaFoldDB" id="U2HHT8"/>
<dbReference type="EMBL" id="ATDL01000002">
    <property type="protein sequence ID" value="ERJ61321.1"/>
    <property type="molecule type" value="Genomic_DNA"/>
</dbReference>
<evidence type="ECO:0000313" key="2">
    <source>
        <dbReference type="Proteomes" id="UP000016584"/>
    </source>
</evidence>
<accession>U2HHT8</accession>
<protein>
    <submittedName>
        <fullName evidence="1">Uncharacterized protein</fullName>
    </submittedName>
</protein>
<dbReference type="OrthoDB" id="1260076at2"/>
<comment type="caution">
    <text evidence="1">The sequence shown here is derived from an EMBL/GenBank/DDBJ whole genome shotgun (WGS) entry which is preliminary data.</text>
</comment>
<name>U2HHT8_9SPHI</name>
<evidence type="ECO:0000313" key="1">
    <source>
        <dbReference type="EMBL" id="ERJ61321.1"/>
    </source>
</evidence>
<dbReference type="eggNOG" id="ENOG503151U">
    <property type="taxonomic scope" value="Bacteria"/>
</dbReference>